<sequence>MMTKGTRLGIRDEDKSTRASRFRGEDEFGGGGCGPRSVCQGFSGISGGRAIAETAILLKSEILEISFITFIVESRSTSTNRFVIKEREIGAGSSNLQKLLYKDGKSTVSSPVTASRWEISTKVGRFSQFSDLET</sequence>
<feature type="compositionally biased region" description="Basic and acidic residues" evidence="1">
    <location>
        <begin position="9"/>
        <end position="26"/>
    </location>
</feature>
<evidence type="ECO:0000313" key="2">
    <source>
        <dbReference type="EMBL" id="CAK8686207.1"/>
    </source>
</evidence>
<dbReference type="Proteomes" id="UP001642483">
    <property type="component" value="Unassembled WGS sequence"/>
</dbReference>
<feature type="region of interest" description="Disordered" evidence="1">
    <location>
        <begin position="1"/>
        <end position="32"/>
    </location>
</feature>
<name>A0ABP0G311_CLALP</name>
<proteinExistence type="predicted"/>
<evidence type="ECO:0000256" key="1">
    <source>
        <dbReference type="SAM" id="MobiDB-lite"/>
    </source>
</evidence>
<keyword evidence="3" id="KW-1185">Reference proteome</keyword>
<reference evidence="2 3" key="1">
    <citation type="submission" date="2024-02" db="EMBL/GenBank/DDBJ databases">
        <authorList>
            <person name="Daric V."/>
            <person name="Darras S."/>
        </authorList>
    </citation>
    <scope>NUCLEOTIDE SEQUENCE [LARGE SCALE GENOMIC DNA]</scope>
</reference>
<protein>
    <submittedName>
        <fullName evidence="2">Uncharacterized protein</fullName>
    </submittedName>
</protein>
<accession>A0ABP0G311</accession>
<gene>
    <name evidence="2" type="ORF">CVLEPA_LOCUS18161</name>
</gene>
<comment type="caution">
    <text evidence="2">The sequence shown here is derived from an EMBL/GenBank/DDBJ whole genome shotgun (WGS) entry which is preliminary data.</text>
</comment>
<evidence type="ECO:0000313" key="3">
    <source>
        <dbReference type="Proteomes" id="UP001642483"/>
    </source>
</evidence>
<organism evidence="2 3">
    <name type="scientific">Clavelina lepadiformis</name>
    <name type="common">Light-bulb sea squirt</name>
    <name type="synonym">Ascidia lepadiformis</name>
    <dbReference type="NCBI Taxonomy" id="159417"/>
    <lineage>
        <taxon>Eukaryota</taxon>
        <taxon>Metazoa</taxon>
        <taxon>Chordata</taxon>
        <taxon>Tunicata</taxon>
        <taxon>Ascidiacea</taxon>
        <taxon>Aplousobranchia</taxon>
        <taxon>Clavelinidae</taxon>
        <taxon>Clavelina</taxon>
    </lineage>
</organism>
<dbReference type="EMBL" id="CAWYQH010000102">
    <property type="protein sequence ID" value="CAK8686207.1"/>
    <property type="molecule type" value="Genomic_DNA"/>
</dbReference>